<dbReference type="AlphaFoldDB" id="A0AAE2CUS8"/>
<gene>
    <name evidence="1" type="ORF">Salat_0701500</name>
</gene>
<reference evidence="1" key="2">
    <citation type="journal article" date="2024" name="Plant">
        <title>Genomic evolution and insights into agronomic trait innovations of Sesamum species.</title>
        <authorList>
            <person name="Miao H."/>
            <person name="Wang L."/>
            <person name="Qu L."/>
            <person name="Liu H."/>
            <person name="Sun Y."/>
            <person name="Le M."/>
            <person name="Wang Q."/>
            <person name="Wei S."/>
            <person name="Zheng Y."/>
            <person name="Lin W."/>
            <person name="Duan Y."/>
            <person name="Cao H."/>
            <person name="Xiong S."/>
            <person name="Wang X."/>
            <person name="Wei L."/>
            <person name="Li C."/>
            <person name="Ma Q."/>
            <person name="Ju M."/>
            <person name="Zhao R."/>
            <person name="Li G."/>
            <person name="Mu C."/>
            <person name="Tian Q."/>
            <person name="Mei H."/>
            <person name="Zhang T."/>
            <person name="Gao T."/>
            <person name="Zhang H."/>
        </authorList>
    </citation>
    <scope>NUCLEOTIDE SEQUENCE</scope>
    <source>
        <strain evidence="1">3651</strain>
    </source>
</reference>
<comment type="caution">
    <text evidence="1">The sequence shown here is derived from an EMBL/GenBank/DDBJ whole genome shotgun (WGS) entry which is preliminary data.</text>
</comment>
<accession>A0AAE2CUS8</accession>
<evidence type="ECO:0000313" key="1">
    <source>
        <dbReference type="EMBL" id="KAK4435381.1"/>
    </source>
</evidence>
<sequence length="108" mass="12439">MIFTDFRSPCCRPFLRIWELETEVERAGVGTRSLVCFFERIAAVSFSAMNFTAVSCPRIRSSWPRKELLNTEKLIQVGLHPLFSRRSSCVSELGAGDEVLELKRWGRR</sequence>
<dbReference type="Proteomes" id="UP001293254">
    <property type="component" value="Unassembled WGS sequence"/>
</dbReference>
<evidence type="ECO:0000313" key="2">
    <source>
        <dbReference type="Proteomes" id="UP001293254"/>
    </source>
</evidence>
<dbReference type="EMBL" id="JACGWO010000002">
    <property type="protein sequence ID" value="KAK4435381.1"/>
    <property type="molecule type" value="Genomic_DNA"/>
</dbReference>
<organism evidence="1 2">
    <name type="scientific">Sesamum alatum</name>
    <dbReference type="NCBI Taxonomy" id="300844"/>
    <lineage>
        <taxon>Eukaryota</taxon>
        <taxon>Viridiplantae</taxon>
        <taxon>Streptophyta</taxon>
        <taxon>Embryophyta</taxon>
        <taxon>Tracheophyta</taxon>
        <taxon>Spermatophyta</taxon>
        <taxon>Magnoliopsida</taxon>
        <taxon>eudicotyledons</taxon>
        <taxon>Gunneridae</taxon>
        <taxon>Pentapetalae</taxon>
        <taxon>asterids</taxon>
        <taxon>lamiids</taxon>
        <taxon>Lamiales</taxon>
        <taxon>Pedaliaceae</taxon>
        <taxon>Sesamum</taxon>
    </lineage>
</organism>
<proteinExistence type="predicted"/>
<keyword evidence="2" id="KW-1185">Reference proteome</keyword>
<name>A0AAE2CUS8_9LAMI</name>
<protein>
    <submittedName>
        <fullName evidence="1">Uncharacterized protein</fullName>
    </submittedName>
</protein>
<reference evidence="1" key="1">
    <citation type="submission" date="2020-06" db="EMBL/GenBank/DDBJ databases">
        <authorList>
            <person name="Li T."/>
            <person name="Hu X."/>
            <person name="Zhang T."/>
            <person name="Song X."/>
            <person name="Zhang H."/>
            <person name="Dai N."/>
            <person name="Sheng W."/>
            <person name="Hou X."/>
            <person name="Wei L."/>
        </authorList>
    </citation>
    <scope>NUCLEOTIDE SEQUENCE</scope>
    <source>
        <strain evidence="1">3651</strain>
        <tissue evidence="1">Leaf</tissue>
    </source>
</reference>